<dbReference type="RefSeq" id="WP_080175951.1">
    <property type="nucleotide sequence ID" value="NZ_AP024856.1"/>
</dbReference>
<name>A0A1T4UH81_9GAMM</name>
<accession>A0A1T4UH81</accession>
<reference evidence="1 2" key="1">
    <citation type="submission" date="2017-02" db="EMBL/GenBank/DDBJ databases">
        <authorList>
            <person name="Peterson S.W."/>
        </authorList>
    </citation>
    <scope>NUCLEOTIDE SEQUENCE [LARGE SCALE GENOMIC DNA]</scope>
    <source>
        <strain evidence="1 2">CECT 9189</strain>
    </source>
</reference>
<evidence type="ECO:0008006" key="3">
    <source>
        <dbReference type="Google" id="ProtNLM"/>
    </source>
</evidence>
<evidence type="ECO:0000313" key="2">
    <source>
        <dbReference type="Proteomes" id="UP000191116"/>
    </source>
</evidence>
<dbReference type="EMBL" id="FUWP01000023">
    <property type="protein sequence ID" value="SKA51878.1"/>
    <property type="molecule type" value="Genomic_DNA"/>
</dbReference>
<proteinExistence type="predicted"/>
<organism evidence="1 2">
    <name type="scientific">Photobacterium toruni</name>
    <dbReference type="NCBI Taxonomy" id="1935446"/>
    <lineage>
        <taxon>Bacteria</taxon>
        <taxon>Pseudomonadati</taxon>
        <taxon>Pseudomonadota</taxon>
        <taxon>Gammaproteobacteria</taxon>
        <taxon>Vibrionales</taxon>
        <taxon>Vibrionaceae</taxon>
        <taxon>Photobacterium</taxon>
    </lineage>
</organism>
<dbReference type="AlphaFoldDB" id="A0A1T4UH81"/>
<sequence length="526" mass="58484">MKLYYRLTTVDPVILSQSIATTNNHQGLDYIPGSAMLGLVASKLYGGLSEQESWQVFHSGAVQFGNAYADMNGEVCLPLPASWHYEKGQSTAKDGQLSTDVVNHANGDVDSTKQYKQCRGGYVSQSGLMANIKQGMVTKTALERTGLVKDGSLYSYTYIDKNQSFIGSIECTDESQRQMIAQALDGDLRLGRSRGSEFGRVQIELLESVTPSPVSVSSTITLWCLSDCQCIDKLGLPTYTPALSDLVAGATGTFNREKSFIRSHKATRFNQARGGFDSEQLVIAKGSVLVFDDVSMTQAQLEQLRDTGMGLNRQQGLGSVMINPLWSQSSNFMAENLFESAVFTLPKPKATVVPATAQTSPLIAWIERNTQAHQATQVAKYAAKQAIAKIIKAYRDARQYNRILHTYEAGPSSSQWRRIDELVRRGDANWHTKLFTQHEDDKSAICRAENDELGWGLAWDNGERFISFADHFKENILADKDIKADIAVMRQLTEWLCRYDLSVYCELKKAERELQLPTSKKQESEA</sequence>
<dbReference type="Proteomes" id="UP000191116">
    <property type="component" value="Unassembled WGS sequence"/>
</dbReference>
<protein>
    <recommendedName>
        <fullName evidence="3">RAMP superfamily protein</fullName>
    </recommendedName>
</protein>
<evidence type="ECO:0000313" key="1">
    <source>
        <dbReference type="EMBL" id="SKA51878.1"/>
    </source>
</evidence>
<dbReference type="OrthoDB" id="1016065at2"/>
<gene>
    <name evidence="1" type="ORF">CZ814_03233</name>
</gene>